<dbReference type="KEGG" id="soy:115886426"/>
<dbReference type="GO" id="GO:0005930">
    <property type="term" value="C:axoneme"/>
    <property type="evidence" value="ECO:0007669"/>
    <property type="project" value="TreeGrafter"/>
</dbReference>
<dbReference type="OrthoDB" id="202825at2759"/>
<evidence type="ECO:0000256" key="3">
    <source>
        <dbReference type="ARBA" id="ARBA00022598"/>
    </source>
</evidence>
<evidence type="ECO:0000256" key="1">
    <source>
        <dbReference type="ARBA" id="ARBA00004245"/>
    </source>
</evidence>
<dbReference type="AlphaFoldDB" id="A0A6J2YDI4"/>
<name>A0A6J2YDI4_SITOR</name>
<evidence type="ECO:0000256" key="4">
    <source>
        <dbReference type="ARBA" id="ARBA00022741"/>
    </source>
</evidence>
<feature type="coiled-coil region" evidence="7">
    <location>
        <begin position="102"/>
        <end position="129"/>
    </location>
</feature>
<keyword evidence="5" id="KW-0067">ATP-binding</keyword>
<evidence type="ECO:0000256" key="5">
    <source>
        <dbReference type="ARBA" id="ARBA00022840"/>
    </source>
</evidence>
<dbReference type="GeneID" id="115886426"/>
<protein>
    <submittedName>
        <fullName evidence="10">Tubulin glycylase 3A-like isoform X1</fullName>
    </submittedName>
</protein>
<dbReference type="GO" id="GO:0005524">
    <property type="term" value="F:ATP binding"/>
    <property type="evidence" value="ECO:0007669"/>
    <property type="project" value="UniProtKB-KW"/>
</dbReference>
<dbReference type="PANTHER" id="PTHR45870:SF2">
    <property type="entry name" value="TUBULIN MONOGLYCYLASE TTLL3"/>
    <property type="match status" value="1"/>
</dbReference>
<evidence type="ECO:0000256" key="7">
    <source>
        <dbReference type="SAM" id="Coils"/>
    </source>
</evidence>
<keyword evidence="6" id="KW-0206">Cytoskeleton</keyword>
<feature type="region of interest" description="Disordered" evidence="8">
    <location>
        <begin position="725"/>
        <end position="794"/>
    </location>
</feature>
<dbReference type="GO" id="GO:0015630">
    <property type="term" value="C:microtubule cytoskeleton"/>
    <property type="evidence" value="ECO:0007669"/>
    <property type="project" value="TreeGrafter"/>
</dbReference>
<gene>
    <name evidence="10" type="primary">LOC115886426</name>
</gene>
<dbReference type="Pfam" id="PF03133">
    <property type="entry name" value="TTL"/>
    <property type="match status" value="1"/>
</dbReference>
<keyword evidence="9" id="KW-1185">Reference proteome</keyword>
<dbReference type="PANTHER" id="PTHR45870">
    <property type="entry name" value="TUBULIN MONOGLYCYLASE TTLL3"/>
    <property type="match status" value="1"/>
</dbReference>
<dbReference type="RefSeq" id="XP_030761426.1">
    <property type="nucleotide sequence ID" value="XM_030905566.1"/>
</dbReference>
<evidence type="ECO:0000256" key="2">
    <source>
        <dbReference type="ARBA" id="ARBA00022490"/>
    </source>
</evidence>
<keyword evidence="3" id="KW-0436">Ligase</keyword>
<feature type="region of interest" description="Disordered" evidence="8">
    <location>
        <begin position="645"/>
        <end position="665"/>
    </location>
</feature>
<comment type="subcellular location">
    <subcellularLocation>
        <location evidence="1">Cytoplasm</location>
        <location evidence="1">Cytoskeleton</location>
    </subcellularLocation>
</comment>
<dbReference type="GO" id="GO:0060271">
    <property type="term" value="P:cilium assembly"/>
    <property type="evidence" value="ECO:0007669"/>
    <property type="project" value="TreeGrafter"/>
</dbReference>
<dbReference type="InParanoid" id="A0A6J2YDI4"/>
<dbReference type="FunCoup" id="A0A6J2YDI4">
    <property type="interactions" value="38"/>
</dbReference>
<keyword evidence="4" id="KW-0547">Nucleotide-binding</keyword>
<feature type="region of interest" description="Disordered" evidence="8">
    <location>
        <begin position="26"/>
        <end position="52"/>
    </location>
</feature>
<sequence>MSKEEKLRPPLPRDTYKETNRILEKMRETGLILGGKDSKTEKNNEKEEKNKENELTMEKLNRLVSSAPSSPKLQTVTAEIQETVDRCTRRSKTCLESTKYKCTITSDRLAQLRKTVENATKEHRTFSIKGGWPIIRKELLKRNWIEKYEQGTKQRSQSADDVTSNLPVKQEWESPSTYVEKCERTVMSRMLSSYDVDFYWSMRKEPSDLQHRGNAYKLINRFSRSLFASKEGLALLLQQSYWYSEENISNISFPRCYVLGFPDHYNLFVDDFRQTACMGLLKWFTQRYEDKLDVHSIEGSIPHSALQFALDRCTEYVAEQKHLDIDKEFPRVWDHEWEQFLGFFHSVVHKDELFYDFKDKLLTKYALAKTCLKEISRFWPQFDIDGMRNIWIMKPGNKCRGRGIQLIKNIADVDKIMGLKVKYVVQKYIEKPLIIYKTKFDIRQWFMVTNVQPLTIWMYKDSYLRFSSQIFSLENFHESLHLTNHAVQCKYINGQLRDKSLPDDNMWDCHTFKAYLKQIGCMEKWNQVIFPGMRQSIICAMLASQDTMDRRPNTFEIYGADFILSEDFTPWLLEINCSPDLSFSTSVTSRLCPQCMEDIIKVVLDRRKDSNADTGLFEMVYKQNYPKTPPYLGMNLSVRGRKLFRTRGKPPKNEGKEPRERMSLGLSSKVRKSLDYYKAETLHDNVATKLLPKLLSPDIYKGPVIEDLMEELQKSMYESDSGIKFVHPRTANPDNPCLEPSRNHLQDTTAKKKPATAGRAAERVPPARKPPANASGESTSLKPRSTSSSGQVGYGSRKRRYYGLFQDAVVPEQQEEKPSRDLWERGTTSILKNGGVLGKTVPPGGCLVDFNKSLVRTLPCLNLHTFDLNKLLPEINGSCTNGA</sequence>
<dbReference type="PROSITE" id="PS51221">
    <property type="entry name" value="TTL"/>
    <property type="match status" value="1"/>
</dbReference>
<evidence type="ECO:0000313" key="9">
    <source>
        <dbReference type="Proteomes" id="UP000504635"/>
    </source>
</evidence>
<feature type="compositionally biased region" description="Basic and acidic residues" evidence="8">
    <location>
        <begin position="651"/>
        <end position="662"/>
    </location>
</feature>
<keyword evidence="2" id="KW-0963">Cytoplasm</keyword>
<evidence type="ECO:0000256" key="8">
    <source>
        <dbReference type="SAM" id="MobiDB-lite"/>
    </source>
</evidence>
<dbReference type="SUPFAM" id="SSF56059">
    <property type="entry name" value="Glutathione synthetase ATP-binding domain-like"/>
    <property type="match status" value="1"/>
</dbReference>
<proteinExistence type="predicted"/>
<evidence type="ECO:0000313" key="10">
    <source>
        <dbReference type="RefSeq" id="XP_030761426.1"/>
    </source>
</evidence>
<feature type="compositionally biased region" description="Low complexity" evidence="8">
    <location>
        <begin position="778"/>
        <end position="789"/>
    </location>
</feature>
<keyword evidence="7" id="KW-0175">Coiled coil</keyword>
<feature type="compositionally biased region" description="Basic and acidic residues" evidence="8">
    <location>
        <begin position="36"/>
        <end position="52"/>
    </location>
</feature>
<feature type="region of interest" description="Disordered" evidence="8">
    <location>
        <begin position="1"/>
        <end position="20"/>
    </location>
</feature>
<dbReference type="GO" id="GO:0070736">
    <property type="term" value="F:protein-glycine ligase activity, initiating"/>
    <property type="evidence" value="ECO:0007669"/>
    <property type="project" value="TreeGrafter"/>
</dbReference>
<dbReference type="Proteomes" id="UP000504635">
    <property type="component" value="Unplaced"/>
</dbReference>
<evidence type="ECO:0000256" key="6">
    <source>
        <dbReference type="ARBA" id="ARBA00023212"/>
    </source>
</evidence>
<dbReference type="InterPro" id="IPR004344">
    <property type="entry name" value="TTL/TTLL_fam"/>
</dbReference>
<reference evidence="10" key="1">
    <citation type="submission" date="2025-08" db="UniProtKB">
        <authorList>
            <consortium name="RefSeq"/>
        </authorList>
    </citation>
    <scope>IDENTIFICATION</scope>
    <source>
        <tissue evidence="10">Gonads</tissue>
    </source>
</reference>
<dbReference type="FunFam" id="3.30.470.20:FF:000032">
    <property type="entry name" value="tubulin monoglycylase TTLL3 isoform X2"/>
    <property type="match status" value="1"/>
</dbReference>
<dbReference type="Gene3D" id="3.30.470.20">
    <property type="entry name" value="ATP-grasp fold, B domain"/>
    <property type="match status" value="1"/>
</dbReference>
<organism evidence="9 10">
    <name type="scientific">Sitophilus oryzae</name>
    <name type="common">Rice weevil</name>
    <name type="synonym">Curculio oryzae</name>
    <dbReference type="NCBI Taxonomy" id="7048"/>
    <lineage>
        <taxon>Eukaryota</taxon>
        <taxon>Metazoa</taxon>
        <taxon>Ecdysozoa</taxon>
        <taxon>Arthropoda</taxon>
        <taxon>Hexapoda</taxon>
        <taxon>Insecta</taxon>
        <taxon>Pterygota</taxon>
        <taxon>Neoptera</taxon>
        <taxon>Endopterygota</taxon>
        <taxon>Coleoptera</taxon>
        <taxon>Polyphaga</taxon>
        <taxon>Cucujiformia</taxon>
        <taxon>Curculionidae</taxon>
        <taxon>Dryophthorinae</taxon>
        <taxon>Sitophilus</taxon>
    </lineage>
</organism>
<dbReference type="GO" id="GO:0003341">
    <property type="term" value="P:cilium movement"/>
    <property type="evidence" value="ECO:0007669"/>
    <property type="project" value="TreeGrafter"/>
</dbReference>
<accession>A0A6J2YDI4</accession>
<dbReference type="InterPro" id="IPR051437">
    <property type="entry name" value="TTLL_monoglycylase"/>
</dbReference>